<evidence type="ECO:0000259" key="6">
    <source>
        <dbReference type="PROSITE" id="PS50893"/>
    </source>
</evidence>
<dbReference type="SUPFAM" id="SSF52540">
    <property type="entry name" value="P-loop containing nucleoside triphosphate hydrolases"/>
    <property type="match status" value="1"/>
</dbReference>
<organism evidence="7 8">
    <name type="scientific">Euphydryas editha</name>
    <name type="common">Edith's checkerspot</name>
    <dbReference type="NCBI Taxonomy" id="104508"/>
    <lineage>
        <taxon>Eukaryota</taxon>
        <taxon>Metazoa</taxon>
        <taxon>Ecdysozoa</taxon>
        <taxon>Arthropoda</taxon>
        <taxon>Hexapoda</taxon>
        <taxon>Insecta</taxon>
        <taxon>Pterygota</taxon>
        <taxon>Neoptera</taxon>
        <taxon>Endopterygota</taxon>
        <taxon>Lepidoptera</taxon>
        <taxon>Glossata</taxon>
        <taxon>Ditrysia</taxon>
        <taxon>Papilionoidea</taxon>
        <taxon>Nymphalidae</taxon>
        <taxon>Nymphalinae</taxon>
        <taxon>Euphydryas</taxon>
    </lineage>
</organism>
<name>A0AAU9TQ59_EUPED</name>
<dbReference type="InterPro" id="IPR013525">
    <property type="entry name" value="ABC2_TM"/>
</dbReference>
<keyword evidence="4 5" id="KW-0472">Membrane</keyword>
<dbReference type="PROSITE" id="PS50893">
    <property type="entry name" value="ABC_TRANSPORTER_2"/>
    <property type="match status" value="1"/>
</dbReference>
<keyword evidence="8" id="KW-1185">Reference proteome</keyword>
<keyword evidence="2 5" id="KW-0812">Transmembrane</keyword>
<reference evidence="7" key="1">
    <citation type="submission" date="2022-03" db="EMBL/GenBank/DDBJ databases">
        <authorList>
            <person name="Tunstrom K."/>
        </authorList>
    </citation>
    <scope>NUCLEOTIDE SEQUENCE</scope>
</reference>
<dbReference type="PANTHER" id="PTHR19229">
    <property type="entry name" value="ATP-BINDING CASSETTE TRANSPORTER SUBFAMILY A ABCA"/>
    <property type="match status" value="1"/>
</dbReference>
<dbReference type="EMBL" id="CAKOGL010000007">
    <property type="protein sequence ID" value="CAH2088392.1"/>
    <property type="molecule type" value="Genomic_DNA"/>
</dbReference>
<dbReference type="GO" id="GO:0005319">
    <property type="term" value="F:lipid transporter activity"/>
    <property type="evidence" value="ECO:0007669"/>
    <property type="project" value="TreeGrafter"/>
</dbReference>
<comment type="caution">
    <text evidence="7">The sequence shown here is derived from an EMBL/GenBank/DDBJ whole genome shotgun (WGS) entry which is preliminary data.</text>
</comment>
<dbReference type="InterPro" id="IPR026082">
    <property type="entry name" value="ABCA"/>
</dbReference>
<dbReference type="Gene3D" id="3.40.50.300">
    <property type="entry name" value="P-loop containing nucleotide triphosphate hydrolases"/>
    <property type="match status" value="2"/>
</dbReference>
<comment type="subcellular location">
    <subcellularLocation>
        <location evidence="1">Membrane</location>
        <topology evidence="1">Multi-pass membrane protein</topology>
    </subcellularLocation>
</comment>
<evidence type="ECO:0000256" key="4">
    <source>
        <dbReference type="ARBA" id="ARBA00023136"/>
    </source>
</evidence>
<feature type="transmembrane region" description="Helical" evidence="5">
    <location>
        <begin position="2586"/>
        <end position="2606"/>
    </location>
</feature>
<accession>A0AAU9TQ59</accession>
<keyword evidence="3 5" id="KW-1133">Transmembrane helix</keyword>
<feature type="transmembrane region" description="Helical" evidence="5">
    <location>
        <begin position="2687"/>
        <end position="2711"/>
    </location>
</feature>
<evidence type="ECO:0000313" key="7">
    <source>
        <dbReference type="EMBL" id="CAH2088392.1"/>
    </source>
</evidence>
<feature type="transmembrane region" description="Helical" evidence="5">
    <location>
        <begin position="2613"/>
        <end position="2633"/>
    </location>
</feature>
<feature type="domain" description="ABC transporter" evidence="6">
    <location>
        <begin position="2812"/>
        <end position="3275"/>
    </location>
</feature>
<feature type="transmembrane region" description="Helical" evidence="5">
    <location>
        <begin position="2765"/>
        <end position="2788"/>
    </location>
</feature>
<evidence type="ECO:0000256" key="2">
    <source>
        <dbReference type="ARBA" id="ARBA00022692"/>
    </source>
</evidence>
<dbReference type="Pfam" id="PF13304">
    <property type="entry name" value="AAA_21"/>
    <property type="match status" value="1"/>
</dbReference>
<dbReference type="GO" id="GO:0016887">
    <property type="term" value="F:ATP hydrolysis activity"/>
    <property type="evidence" value="ECO:0007669"/>
    <property type="project" value="InterPro"/>
</dbReference>
<dbReference type="GO" id="GO:0016020">
    <property type="term" value="C:membrane"/>
    <property type="evidence" value="ECO:0007669"/>
    <property type="project" value="UniProtKB-SubCell"/>
</dbReference>
<feature type="transmembrane region" description="Helical" evidence="5">
    <location>
        <begin position="3435"/>
        <end position="3457"/>
    </location>
</feature>
<dbReference type="Pfam" id="PF12698">
    <property type="entry name" value="ABC2_membrane_3"/>
    <property type="match status" value="1"/>
</dbReference>
<dbReference type="Proteomes" id="UP001153954">
    <property type="component" value="Unassembled WGS sequence"/>
</dbReference>
<feature type="transmembrane region" description="Helical" evidence="5">
    <location>
        <begin position="2639"/>
        <end position="2656"/>
    </location>
</feature>
<dbReference type="GO" id="GO:0140359">
    <property type="term" value="F:ABC-type transporter activity"/>
    <property type="evidence" value="ECO:0007669"/>
    <property type="project" value="InterPro"/>
</dbReference>
<gene>
    <name evidence="7" type="ORF">EEDITHA_LOCUS4555</name>
</gene>
<dbReference type="Pfam" id="PF00005">
    <property type="entry name" value="ABC_tran"/>
    <property type="match status" value="1"/>
</dbReference>
<feature type="transmembrane region" description="Helical" evidence="5">
    <location>
        <begin position="23"/>
        <end position="41"/>
    </location>
</feature>
<dbReference type="InterPro" id="IPR027417">
    <property type="entry name" value="P-loop_NTPase"/>
</dbReference>
<feature type="transmembrane region" description="Helical" evidence="5">
    <location>
        <begin position="2663"/>
        <end position="2681"/>
    </location>
</feature>
<evidence type="ECO:0000256" key="1">
    <source>
        <dbReference type="ARBA" id="ARBA00004141"/>
    </source>
</evidence>
<dbReference type="GO" id="GO:0005524">
    <property type="term" value="F:ATP binding"/>
    <property type="evidence" value="ECO:0007669"/>
    <property type="project" value="InterPro"/>
</dbReference>
<sequence length="3636" mass="411259">MAAGLQLRLLLWKDYLIRKRKPITLAGILWAIFVMLTLYVVRINVDNVDYSTCQFAARALPSAGVLNFLQSFICNVNNECSPMDKFEEIPTYENSKFTQLQRQISPLFNNASIIDTASAAPDAIKLLATLSDIADNPLLLNITKNGLRVGDIFRNPRRIKRYISKELNIPEEVSESILKSEIGFEGIFQGSLDRCNLDSINKTIRIRNIEHLNVFVDKLCKVEDQVVANLIKGLLLEIDFAKYVSMAGDMYLKLSGDDRITRIGNMLVAVLRMTSLESFLPPEFIGILHGRQPDFSYVNLTMMTKVMDLFQPTFGDTESYKTLRSVVDTAVLGIKYLNKFLTKNDDSVEQVADLSFSNINGILKTNNGFKRLSEMFHNVADVVTENNDTSSNVLNILSSLSNFIIKWLPNNYKHDVLFYSSLLAKLIEGSERMVYINMHIEQMAHNVTLRHPQAIKILLELPPDIIKRGLDALTDAERTQIITSKINDPGQMFCDVNRLKNFFLISKEEAMELIGQFCTDSWKNYVKDLISSFGIYEVKNNINSMVSLFVLETLGKDVTSELYSIDKDFEILKNFTERIKKMEREEKQTVDWSQVFKVPEDSKFLQTFRNKTFLVKHTLITIHGALAKEVVNQNPLLEYKISPFLKNVNIMIKAINEQLDVAPRDLQKKAKELYPEVVMTVLATALDEDKTYKALSTSCEDILCNGPENAAIYLNFPPNVNRETLVTTLCNISNSIEEGLKKDSVIGKAISAIKNIEHTPLEKIKWTQMINGLNNLYEKLNKDYTYLFEYKTYGMDNELQKEVNGMMDDAIDFWFNVNNLSRMMHISIKLGLRFMDFLDRGIFDITADMWLKLKYSFATASGPMFVADDVIRLIAGISRNESSTSDIPPLTAEALQNFLPNIPNVIVDAVDLIKSDTTDVAPVITLLNSEPYWPCSESLSELLQLSQESKKALTSLESIMCLNLDMQDEWKAYLAARNATMFKTQTWNSTVYSESPFLKFSAAFDNLVKDLDLIKDILEDAFSDSEDDHLTLTTALKYTVDEFNTTNKDTIFRNFFTKVDTVLNSIDTSAVNESVPLNILWKQYLNCTGEEYINDSCKMIGRATWKHTLNFISVAGGNMTNDIFTYLKETNEKNATILQLLGFTRGTGLYTIYEKLPDFIAALINSYTDLGFMNQIRRASQTTFWDCNEVLMSLNPGPDSPIDASVLKQVEPFICPSILHWLSMPTGDNTLMDIFTKPQYYLFTLEVANLTSTFKDAYMKVNDLRTLQKEIENKNKTESEDIKLSTIKEKLEHALDAIISYRIKEDDQFYITFNENMKKQFTVNIYLTKIITIINKLTTALDNLTVSDVIKTDEEEIKTLQAELSIIQRNFKRRPSEAVAFHFDIITDIIWTNNNDYKFVDALKDSCERLKNKDKSKDILVELDRVKAQICAKKYDVFYSAVQNIIDEDFESGRNSLMKVVDTLSLENDNFTDISTFFKERQNVVNALKKSVKYAYDLGIPVYLKYLQSNLKHFDIVLSFVSGEDWWSELRNLYNGPKSNHFFNIVEDGFEIVENILTHLDKIHLVRLLRDINFNNTDVFCERNLTLSDYVPERGALSALRAQLCAPDRSALFEELPPLTFASQGYNDDLKISNTVNYTAIYEDISNTEARLEQIKNGPKSPTLPHWITEEKLLSLRNVTMQIFSKETLIKISFGVLSNVVDAGTLFLNNSQCTLCSQFTTWFKQLNLQLYKKQEYDSLLCSIDQMTLQEIHGALKNDFHWDMAISELISTRNYTKYELNKSLNELVEQIKLHLLDDIDAKSTKLTQCLAGNITGNTFGYAALFAKVAARTGKLLKAELPHLQEIPGFTKLPYLKQLHSNIAHTLNVKDNLSKYLINKEELTKNLVKLIKDKKLIDNIENAEVHLLKINGTQSANSFIHTQEYSWDEICLYYDCNAIVSVIRKHINSTLVGLNVPNLQAEEFWRFNFISSIMDHMEVMIDHVARMLGVISAVDVEGVLEGKLEPLLNTGMQLMMDDTLDSILYSILGVLNEMKPILEGTSLDFDVNAIVDGLKILHNFKNYLIDEDIKVNVSQIFSKPEHIESALSNIGINNTNFWSIAAPRIQAGYIAVKPLLARKQGTYHISDFVCQIDEMSKVLIPGNVDVVTLDDIYAAVVEQFCGLQDDQVKKIVPILLKNINYEIVFDKAKSFILEKLFAASNLTQSEGDTVMSQFGNMAALIPELQTTIGNITESLSNEPLLMRLKKSASFGDMLASSDFLSDAGNMLCGKPFHTDLNRFYQAIARTPDLASEPDRRQLDALPTDFCRSLYQDVISMEGGKIVWSFVKPLIMGRVLYTPAVPAVQRIIEQANSTFTPMVNMVNLVHSFANSFSSVDKLDQHRNGLEALKNLMTMPQYEEIRKSLLGDVQAPNIDIDGIFEDFGDTKALGSLLKKASDLLHCINLDRFKPMSDEEELKKEAAKLTMVNEFSAGLVFLNMNDSKSDIPSNVEYKIRMDIDNVPTTVRLRNYLWIPGPESNFLEDMRYFRGFVQIQDIIDKAIIELSIENSKRVKKREIETKMDWSIYTQQIPYPCYRRDYFQSSLYASQTLILAFFFSLLFTVCSAVRFIVSDKETGNTMLMSVMGVNLSYHTLSWFVWSYIEVVVTMCSITAVLTMGNILPRSDPTLILVILLIYGFSVLTFSYMMSTLFLSASVAAVCSGIAYLISFMPFVLILSLEAVLISSLKLIVSLSMSSALCYAFLLITRFEAMGVGASWSQVWESPDNTTDMNIAIAVIMVFVDGVIYLIVGFVLNRFIGIKSQNNITTSEAKGEKGGVSIINVTKIYDKGSRRQKIALDNVSMELQRGQITTLLGHNGTGKTTLINILTGMDRPTSGQVLVRADNCDVTGARLGVCPQRDVLFEYMSAREHVALYAQLKSGRAHVQREVDSSRAAARTCSARWTGEITCECVVCVVCDVTGVCPQRDVLFEYMSAREHVALYAQLKSGRAHVQREVDSSRAAARTCSARWTGEITCECVVCVVCVVCDVTGVCPQRDVLFEYMSAREHVALYAQLKSGRAHVQREVDSSRAAARTCSARWTGEITCECVVCVVCDVTGVCPQRDVLFEYMSAREHVALYAQLKSGRAHVQRERDVLFEYMSAREHVALYAQLKSGRAHVQREVDSMLKVLCLGDVCDIPVARLSGGTRRRLCVALAFVAQPSLVSLDEPTSGVDPAARRDIWSMIMRLRENRTILLTTHHLDEAELLSDQIIIMHKGRIHTTGSPIEIKRSLGTGYSLTVMYPDKSNPLEDTENEDVSIEEKTKDLLTVTRSVIKNANLVDINGLEVEINLPFYDADGVNNNFLEVCSALEQSREVLGYRSLSLDCSSLEQVFFNICKQADITDSDMSSSPEPSSNSASTLSIKNDQTPVVPLEGPLKGSTWQQFVAILYARYLHYIRNRLLLFLLIGLPTLFIAIAMGFSTIRPPADNEISLKLSRDTYYGSTQFLIPQPSIYSKTMDPSLARHVMKELQDDKMSRNWTSNDSPTCKCVDSVQQCEYSEDTEWDPPELMVLPNVHTLNNWLTDTQEIYIEKRYGGFTSVIKNNVTYLVAWYNNKGHHALPAFINQLNSAVLQVVTGNQAANITVYSHPLKISKEPLNRDTV</sequence>
<proteinExistence type="predicted"/>
<dbReference type="InterPro" id="IPR003439">
    <property type="entry name" value="ABC_transporter-like_ATP-bd"/>
</dbReference>
<dbReference type="PANTHER" id="PTHR19229:SF241">
    <property type="entry name" value="ABC TRANSPORTER DOMAIN-CONTAINING PROTEIN"/>
    <property type="match status" value="1"/>
</dbReference>
<evidence type="ECO:0000313" key="8">
    <source>
        <dbReference type="Proteomes" id="UP001153954"/>
    </source>
</evidence>
<evidence type="ECO:0000256" key="5">
    <source>
        <dbReference type="SAM" id="Phobius"/>
    </source>
</evidence>
<protein>
    <recommendedName>
        <fullName evidence="6">ABC transporter domain-containing protein</fullName>
    </recommendedName>
</protein>
<feature type="transmembrane region" description="Helical" evidence="5">
    <location>
        <begin position="2723"/>
        <end position="2745"/>
    </location>
</feature>
<dbReference type="InterPro" id="IPR003959">
    <property type="entry name" value="ATPase_AAA_core"/>
</dbReference>
<evidence type="ECO:0000256" key="3">
    <source>
        <dbReference type="ARBA" id="ARBA00022989"/>
    </source>
</evidence>